<evidence type="ECO:0000259" key="1">
    <source>
        <dbReference type="Pfam" id="PF13460"/>
    </source>
</evidence>
<feature type="domain" description="NAD(P)-binding" evidence="1">
    <location>
        <begin position="11"/>
        <end position="191"/>
    </location>
</feature>
<proteinExistence type="predicted"/>
<dbReference type="CDD" id="cd05244">
    <property type="entry name" value="BVR-B_like_SDR_a"/>
    <property type="match status" value="1"/>
</dbReference>
<dbReference type="EMBL" id="AP026800">
    <property type="protein sequence ID" value="BDR54438.1"/>
    <property type="molecule type" value="Genomic_DNA"/>
</dbReference>
<keyword evidence="3" id="KW-1185">Reference proteome</keyword>
<dbReference type="InterPro" id="IPR036291">
    <property type="entry name" value="NAD(P)-bd_dom_sf"/>
</dbReference>
<dbReference type="Proteomes" id="UP001321748">
    <property type="component" value="Chromosome"/>
</dbReference>
<dbReference type="InterPro" id="IPR016040">
    <property type="entry name" value="NAD(P)-bd_dom"/>
</dbReference>
<accession>A0ABM8BBZ0</accession>
<dbReference type="InterPro" id="IPR051606">
    <property type="entry name" value="Polyketide_Oxido-like"/>
</dbReference>
<dbReference type="RefSeq" id="WP_317643445.1">
    <property type="nucleotide sequence ID" value="NZ_AP026800.1"/>
</dbReference>
<dbReference type="PANTHER" id="PTHR43355:SF2">
    <property type="entry name" value="FLAVIN REDUCTASE (NADPH)"/>
    <property type="match status" value="1"/>
</dbReference>
<reference evidence="2 3" key="1">
    <citation type="journal article" date="2023" name="Microbiol. Spectr.">
        <title>Symbiosis of Carpenter Bees with Uncharacterized Lactic Acid Bacteria Showing NAD Auxotrophy.</title>
        <authorList>
            <person name="Kawasaki S."/>
            <person name="Ozawa K."/>
            <person name="Mori T."/>
            <person name="Yamamoto A."/>
            <person name="Ito M."/>
            <person name="Ohkuma M."/>
            <person name="Sakamoto M."/>
            <person name="Matsutani M."/>
        </authorList>
    </citation>
    <scope>NUCLEOTIDE SEQUENCE [LARGE SCALE GENOMIC DNA]</scope>
    <source>
        <strain evidence="2 3">KimH</strain>
    </source>
</reference>
<name>A0ABM8BBZ0_9BIFI</name>
<gene>
    <name evidence="2" type="ORF">KIMH_05490</name>
</gene>
<dbReference type="Gene3D" id="3.40.50.720">
    <property type="entry name" value="NAD(P)-binding Rossmann-like Domain"/>
    <property type="match status" value="1"/>
</dbReference>
<organism evidence="2 3">
    <name type="scientific">Bombiscardovia apis</name>
    <dbReference type="NCBI Taxonomy" id="2932182"/>
    <lineage>
        <taxon>Bacteria</taxon>
        <taxon>Bacillati</taxon>
        <taxon>Actinomycetota</taxon>
        <taxon>Actinomycetes</taxon>
        <taxon>Bifidobacteriales</taxon>
        <taxon>Bifidobacteriaceae</taxon>
        <taxon>Bombiscardovia</taxon>
    </lineage>
</organism>
<dbReference type="Pfam" id="PF13460">
    <property type="entry name" value="NAD_binding_10"/>
    <property type="match status" value="1"/>
</dbReference>
<evidence type="ECO:0000313" key="3">
    <source>
        <dbReference type="Proteomes" id="UP001321748"/>
    </source>
</evidence>
<dbReference type="SUPFAM" id="SSF51735">
    <property type="entry name" value="NAD(P)-binding Rossmann-fold domains"/>
    <property type="match status" value="1"/>
</dbReference>
<evidence type="ECO:0000313" key="2">
    <source>
        <dbReference type="EMBL" id="BDR54438.1"/>
    </source>
</evidence>
<dbReference type="PANTHER" id="PTHR43355">
    <property type="entry name" value="FLAVIN REDUCTASE (NADPH)"/>
    <property type="match status" value="1"/>
</dbReference>
<protein>
    <submittedName>
        <fullName evidence="2">Dihydrodipicolinate reductase</fullName>
    </submittedName>
</protein>
<sequence>MANFKVAVVAANGKAGSKIVEEAVGRGIDVTAMVRSKNKTAAQHAIVKDLFDLTTADLKGFDVVIDAFGTFKLEDLPEHMTSMKHLADALSGTNTRLLMVGGAGSLYTNPEHTQQLKDGADFPKEALPLSTMMGKTLEQLRLRDDVRWTYVSPAANFVADGPRTGHYLLRGEEYSTNDRGESTISYADYAIGLVDEAVSGNHIHQRISLIGA</sequence>